<comment type="caution">
    <text evidence="2">The sequence shown here is derived from an EMBL/GenBank/DDBJ whole genome shotgun (WGS) entry which is preliminary data.</text>
</comment>
<dbReference type="VEuPathDB" id="FungiDB:AB675_6782"/>
<reference evidence="2 3" key="1">
    <citation type="submission" date="2015-06" db="EMBL/GenBank/DDBJ databases">
        <title>Draft genome of the ant-associated black yeast Phialophora attae CBS 131958.</title>
        <authorList>
            <person name="Moreno L.F."/>
            <person name="Stielow B.J."/>
            <person name="de Hoog S."/>
            <person name="Vicente V.A."/>
            <person name="Weiss V.A."/>
            <person name="de Vries M."/>
            <person name="Cruz L.M."/>
            <person name="Souza E.M."/>
        </authorList>
    </citation>
    <scope>NUCLEOTIDE SEQUENCE [LARGE SCALE GENOMIC DNA]</scope>
    <source>
        <strain evidence="2 3">CBS 131958</strain>
    </source>
</reference>
<sequence length="262" mass="29223">MASEHAYVTLAEIDPSLAGLILGRSEDPADDFVTVDPVDYLDGSEDEWSEINDETAENAKPDPNSRVQACGMSSAVETNDKKTENAMSNAVRCAHVDGMSVPVDAQQPSHKTQESEKKIAPLPVTDNKTQPLHKMISLVLEHHKSRDDGLWKKPANWNKLAQDADASLTSVMAQVDTASRHPGLLGFRGREEKRRRQGWYMVGEKRRQKEAEARKQEAEARRQEAERQVGASPAPTRPEFYPNQRFITGCPAIRMDDSWDSS</sequence>
<dbReference type="EMBL" id="LFJN01000005">
    <property type="protein sequence ID" value="KPI43478.1"/>
    <property type="molecule type" value="Genomic_DNA"/>
</dbReference>
<evidence type="ECO:0000313" key="3">
    <source>
        <dbReference type="Proteomes" id="UP000038010"/>
    </source>
</evidence>
<feature type="compositionally biased region" description="Basic and acidic residues" evidence="1">
    <location>
        <begin position="203"/>
        <end position="227"/>
    </location>
</feature>
<proteinExistence type="predicted"/>
<feature type="region of interest" description="Disordered" evidence="1">
    <location>
        <begin position="102"/>
        <end position="128"/>
    </location>
</feature>
<evidence type="ECO:0000256" key="1">
    <source>
        <dbReference type="SAM" id="MobiDB-lite"/>
    </source>
</evidence>
<evidence type="ECO:0000313" key="2">
    <source>
        <dbReference type="EMBL" id="KPI43478.1"/>
    </source>
</evidence>
<keyword evidence="3" id="KW-1185">Reference proteome</keyword>
<dbReference type="GeneID" id="28738978"/>
<feature type="region of interest" description="Disordered" evidence="1">
    <location>
        <begin position="200"/>
        <end position="244"/>
    </location>
</feature>
<dbReference type="AlphaFoldDB" id="A0A0N0NQ44"/>
<organism evidence="2 3">
    <name type="scientific">Cyphellophora attinorum</name>
    <dbReference type="NCBI Taxonomy" id="1664694"/>
    <lineage>
        <taxon>Eukaryota</taxon>
        <taxon>Fungi</taxon>
        <taxon>Dikarya</taxon>
        <taxon>Ascomycota</taxon>
        <taxon>Pezizomycotina</taxon>
        <taxon>Eurotiomycetes</taxon>
        <taxon>Chaetothyriomycetidae</taxon>
        <taxon>Chaetothyriales</taxon>
        <taxon>Cyphellophoraceae</taxon>
        <taxon>Cyphellophora</taxon>
    </lineage>
</organism>
<accession>A0A0N0NQ44</accession>
<gene>
    <name evidence="2" type="ORF">AB675_6782</name>
</gene>
<protein>
    <submittedName>
        <fullName evidence="2">Uncharacterized protein</fullName>
    </submittedName>
</protein>
<dbReference type="RefSeq" id="XP_018003441.1">
    <property type="nucleotide sequence ID" value="XM_018147098.1"/>
</dbReference>
<dbReference type="Proteomes" id="UP000038010">
    <property type="component" value="Unassembled WGS sequence"/>
</dbReference>
<name>A0A0N0NQ44_9EURO</name>